<dbReference type="KEGG" id="pseg:D3H65_04920"/>
<dbReference type="InterPro" id="IPR035396">
    <property type="entry name" value="Bac_rhamnosid6H"/>
</dbReference>
<keyword evidence="6" id="KW-1185">Reference proteome</keyword>
<feature type="signal peptide" evidence="1">
    <location>
        <begin position="1"/>
        <end position="22"/>
    </location>
</feature>
<dbReference type="GO" id="GO:0005975">
    <property type="term" value="P:carbohydrate metabolic process"/>
    <property type="evidence" value="ECO:0007669"/>
    <property type="project" value="InterPro"/>
</dbReference>
<organism evidence="5 6">
    <name type="scientific">Paraflavitalea soli</name>
    <dbReference type="NCBI Taxonomy" id="2315862"/>
    <lineage>
        <taxon>Bacteria</taxon>
        <taxon>Pseudomonadati</taxon>
        <taxon>Bacteroidota</taxon>
        <taxon>Chitinophagia</taxon>
        <taxon>Chitinophagales</taxon>
        <taxon>Chitinophagaceae</taxon>
        <taxon>Paraflavitalea</taxon>
    </lineage>
</organism>
<evidence type="ECO:0000313" key="5">
    <source>
        <dbReference type="EMBL" id="AXY73361.1"/>
    </source>
</evidence>
<dbReference type="EMBL" id="CP032157">
    <property type="protein sequence ID" value="AXY73361.1"/>
    <property type="molecule type" value="Genomic_DNA"/>
</dbReference>
<evidence type="ECO:0000259" key="2">
    <source>
        <dbReference type="Pfam" id="PF08531"/>
    </source>
</evidence>
<feature type="chain" id="PRO_5017590541" evidence="1">
    <location>
        <begin position="23"/>
        <end position="789"/>
    </location>
</feature>
<gene>
    <name evidence="5" type="ORF">D3H65_04920</name>
</gene>
<dbReference type="Pfam" id="PF17389">
    <property type="entry name" value="Bac_rhamnosid6H"/>
    <property type="match status" value="1"/>
</dbReference>
<dbReference type="Pfam" id="PF17390">
    <property type="entry name" value="Bac_rhamnosid_C"/>
    <property type="match status" value="1"/>
</dbReference>
<dbReference type="InterPro" id="IPR008928">
    <property type="entry name" value="6-hairpin_glycosidase_sf"/>
</dbReference>
<accession>A0A3B7MS73</accession>
<evidence type="ECO:0000313" key="6">
    <source>
        <dbReference type="Proteomes" id="UP000263900"/>
    </source>
</evidence>
<dbReference type="SUPFAM" id="SSF49785">
    <property type="entry name" value="Galactose-binding domain-like"/>
    <property type="match status" value="1"/>
</dbReference>
<dbReference type="Gene3D" id="2.60.120.260">
    <property type="entry name" value="Galactose-binding domain-like"/>
    <property type="match status" value="1"/>
</dbReference>
<evidence type="ECO:0000259" key="4">
    <source>
        <dbReference type="Pfam" id="PF17390"/>
    </source>
</evidence>
<proteinExistence type="predicted"/>
<dbReference type="Gene3D" id="2.60.420.10">
    <property type="entry name" value="Maltose phosphorylase, domain 3"/>
    <property type="match status" value="1"/>
</dbReference>
<dbReference type="InterPro" id="IPR008979">
    <property type="entry name" value="Galactose-bd-like_sf"/>
</dbReference>
<dbReference type="RefSeq" id="WP_119049199.1">
    <property type="nucleotide sequence ID" value="NZ_CP032157.1"/>
</dbReference>
<feature type="domain" description="Alpha-L-rhamnosidase C-terminal" evidence="4">
    <location>
        <begin position="711"/>
        <end position="772"/>
    </location>
</feature>
<name>A0A3B7MS73_9BACT</name>
<evidence type="ECO:0000259" key="3">
    <source>
        <dbReference type="Pfam" id="PF17389"/>
    </source>
</evidence>
<keyword evidence="1" id="KW-0732">Signal</keyword>
<dbReference type="Pfam" id="PF08531">
    <property type="entry name" value="Bac_rhamnosid_N"/>
    <property type="match status" value="1"/>
</dbReference>
<reference evidence="5 6" key="1">
    <citation type="submission" date="2018-09" db="EMBL/GenBank/DDBJ databases">
        <title>Genome sequencing of strain 6GH32-13.</title>
        <authorList>
            <person name="Weon H.-Y."/>
            <person name="Heo J."/>
            <person name="Kwon S.-W."/>
        </authorList>
    </citation>
    <scope>NUCLEOTIDE SEQUENCE [LARGE SCALE GENOMIC DNA]</scope>
    <source>
        <strain evidence="5 6">5GH32-13</strain>
    </source>
</reference>
<dbReference type="AlphaFoldDB" id="A0A3B7MS73"/>
<dbReference type="InterPro" id="IPR035398">
    <property type="entry name" value="Bac_rhamnosid_C"/>
</dbReference>
<dbReference type="PANTHER" id="PTHR34987:SF2">
    <property type="entry name" value="B, PUTATIVE (AFU_ORTHOLOGUE AFUA_7G05040)-RELATED"/>
    <property type="match status" value="1"/>
</dbReference>
<dbReference type="Gene3D" id="1.50.10.10">
    <property type="match status" value="1"/>
</dbReference>
<protein>
    <submittedName>
        <fullName evidence="5">Alpha-L-rhamnosidase</fullName>
    </submittedName>
</protein>
<sequence>MRSPAVLLPFFLLLFAVGTAQQLPVNPALLKDHWSASWITCPGVSLRSYGIYHFRKTFTLADKPASFIVHVSADNRYRLFVNGTPVCNGPARGDLYNWYFETIDLAPWLKAGANTIAAQVWNMGEEAAVAQISNQTAFVLQGDTEKEKLINTNGSWKVSENKAYHPCSMDNGARLHSYMVIGPGDSVQASLYPWQWEQPTFNDAQWLPARKLASPVTVGYGTDNLWTLAPRNIPLMEEKLQRINTVRRASGLQVPDAFLQGNQALTIPANTTISILLDQTFNTVAYPEMIVTSGKGAVIRLTYAEALFGKNGKGNRNDIEGKQMAGNYDVFEADGGAKRLFRPLWLRTYRYLQLDITTYNEPLVIDDLYGMYTGYPFEQKAVFTSNDASLQDIWNVGWRTARLCAGETYYDCPYYEQLQYEGDTRIQSLISLYVTGDDRLMRKALLDFYHSRVPEGLTQGRYPSNRLQVIPPFSLYWVSMLYDYFMHRPDEKFVAQFLTGAEGVLNWYERHIDTARQMLGPMKWWNFTDWNHAFPNGVPDGATNGNSSVITLQYVYTLQQAAALFSHFDKQPQAARYRKIAASLSKGTYQACYDATKGVMANTPAHNTFSQHASIMGVLTGAIPVAQQQPVMRKVLYDTSLSQATFYYRFYLTLALKKAGMGALYYSQLMPWRDMLKNGLTTFAENPDPTRSDCHAWSASPNYDFLATICGITPAAPGFRKVQIKPQLGELKQASGRMPHPDGDIEVTLERRGETGVHATITLPPGLTGAFLWNNSTRPLKSGKQVIAL</sequence>
<evidence type="ECO:0000256" key="1">
    <source>
        <dbReference type="SAM" id="SignalP"/>
    </source>
</evidence>
<dbReference type="OrthoDB" id="9815108at2"/>
<feature type="domain" description="Bacterial alpha-L-rhamnosidase N-terminal" evidence="2">
    <location>
        <begin position="65"/>
        <end position="216"/>
    </location>
</feature>
<feature type="domain" description="Alpha-L-rhamnosidase six-hairpin glycosidase" evidence="3">
    <location>
        <begin position="379"/>
        <end position="702"/>
    </location>
</feature>
<dbReference type="SUPFAM" id="SSF48208">
    <property type="entry name" value="Six-hairpin glycosidases"/>
    <property type="match status" value="1"/>
</dbReference>
<dbReference type="InterPro" id="IPR013737">
    <property type="entry name" value="Bac_rhamnosid_N"/>
</dbReference>
<dbReference type="InterPro" id="IPR012341">
    <property type="entry name" value="6hp_glycosidase-like_sf"/>
</dbReference>
<dbReference type="Proteomes" id="UP000263900">
    <property type="component" value="Chromosome"/>
</dbReference>
<dbReference type="PANTHER" id="PTHR34987">
    <property type="entry name" value="C, PUTATIVE (AFU_ORTHOLOGUE AFUA_3G02880)-RELATED"/>
    <property type="match status" value="1"/>
</dbReference>